<dbReference type="Gene3D" id="3.30.420.10">
    <property type="entry name" value="Ribonuclease H-like superfamily/Ribonuclease H"/>
    <property type="match status" value="1"/>
</dbReference>
<organism evidence="1">
    <name type="scientific">Ananas comosus var. bracteatus</name>
    <name type="common">red pineapple</name>
    <dbReference type="NCBI Taxonomy" id="296719"/>
    <lineage>
        <taxon>Eukaryota</taxon>
        <taxon>Viridiplantae</taxon>
        <taxon>Streptophyta</taxon>
        <taxon>Embryophyta</taxon>
        <taxon>Tracheophyta</taxon>
        <taxon>Spermatophyta</taxon>
        <taxon>Magnoliopsida</taxon>
        <taxon>Liliopsida</taxon>
        <taxon>Poales</taxon>
        <taxon>Bromeliaceae</taxon>
        <taxon>Bromelioideae</taxon>
        <taxon>Ananas</taxon>
    </lineage>
</organism>
<evidence type="ECO:0000313" key="1">
    <source>
        <dbReference type="EMBL" id="CAD1823007.1"/>
    </source>
</evidence>
<gene>
    <name evidence="1" type="ORF">CB5_LOCUS6218</name>
</gene>
<reference evidence="1" key="1">
    <citation type="submission" date="2020-07" db="EMBL/GenBank/DDBJ databases">
        <authorList>
            <person name="Lin J."/>
        </authorList>
    </citation>
    <scope>NUCLEOTIDE SEQUENCE</scope>
</reference>
<sequence>MREYGRSSIAKLTFSLSIFLIRRLSILFHHQIPSVGWMVLGRKIARVNWIFSRRRDVDVYCCAAPSNDSETALAAEIQACSEAVKWLLNNRPNIKCSIYTDSTTIICSCLFKDQHNPLSLQELERIASLRRLLESNNNILIGWSSRYSSFHNVLIN</sequence>
<dbReference type="GO" id="GO:0003676">
    <property type="term" value="F:nucleic acid binding"/>
    <property type="evidence" value="ECO:0007669"/>
    <property type="project" value="InterPro"/>
</dbReference>
<protein>
    <submittedName>
        <fullName evidence="1">Uncharacterized protein</fullName>
    </submittedName>
</protein>
<dbReference type="EMBL" id="LR862142">
    <property type="protein sequence ID" value="CAD1823007.1"/>
    <property type="molecule type" value="Genomic_DNA"/>
</dbReference>
<dbReference type="InterPro" id="IPR036397">
    <property type="entry name" value="RNaseH_sf"/>
</dbReference>
<dbReference type="AlphaFoldDB" id="A0A6V7NWU3"/>
<accession>A0A6V7NWU3</accession>
<proteinExistence type="predicted"/>
<name>A0A6V7NWU3_ANACO</name>